<dbReference type="GO" id="GO:0050661">
    <property type="term" value="F:NADP binding"/>
    <property type="evidence" value="ECO:0007669"/>
    <property type="project" value="InterPro"/>
</dbReference>
<keyword evidence="11" id="KW-0457">Lysine biosynthesis</keyword>
<dbReference type="InterPro" id="IPR005986">
    <property type="entry name" value="Asp_semialdehyde_DH_beta"/>
</dbReference>
<keyword evidence="10" id="KW-0560">Oxidoreductase</keyword>
<evidence type="ECO:0000256" key="6">
    <source>
        <dbReference type="ARBA" id="ARBA00022605"/>
    </source>
</evidence>
<dbReference type="Pfam" id="PF01118">
    <property type="entry name" value="Semialdhyde_dh"/>
    <property type="match status" value="1"/>
</dbReference>
<evidence type="ECO:0000256" key="12">
    <source>
        <dbReference type="ARBA" id="ARBA00023167"/>
    </source>
</evidence>
<dbReference type="GO" id="GO:0046983">
    <property type="term" value="F:protein dimerization activity"/>
    <property type="evidence" value="ECO:0007669"/>
    <property type="project" value="InterPro"/>
</dbReference>
<evidence type="ECO:0000256" key="8">
    <source>
        <dbReference type="ARBA" id="ARBA00022857"/>
    </source>
</evidence>
<dbReference type="GO" id="GO:0009089">
    <property type="term" value="P:lysine biosynthetic process via diaminopimelate"/>
    <property type="evidence" value="ECO:0007669"/>
    <property type="project" value="UniProtKB-UniPathway"/>
</dbReference>
<dbReference type="GO" id="GO:0019877">
    <property type="term" value="P:diaminopimelate biosynthetic process"/>
    <property type="evidence" value="ECO:0007669"/>
    <property type="project" value="UniProtKB-KW"/>
</dbReference>
<comment type="similarity">
    <text evidence="3">Belongs to the aspartate-semialdehyde dehydrogenase family.</text>
</comment>
<dbReference type="SMART" id="SM00859">
    <property type="entry name" value="Semialdhyde_dh"/>
    <property type="match status" value="1"/>
</dbReference>
<dbReference type="GO" id="GO:0009097">
    <property type="term" value="P:isoleucine biosynthetic process"/>
    <property type="evidence" value="ECO:0007669"/>
    <property type="project" value="InterPro"/>
</dbReference>
<evidence type="ECO:0000256" key="14">
    <source>
        <dbReference type="SAM" id="SignalP"/>
    </source>
</evidence>
<dbReference type="GO" id="GO:0004073">
    <property type="term" value="F:aspartate-semialdehyde dehydrogenase activity"/>
    <property type="evidence" value="ECO:0007669"/>
    <property type="project" value="UniProtKB-EC"/>
</dbReference>
<dbReference type="UniPathway" id="UPA00050">
    <property type="reaction ID" value="UER00463"/>
</dbReference>
<dbReference type="PANTHER" id="PTHR46278:SF2">
    <property type="entry name" value="ASPARTATE-SEMIALDEHYDE DEHYDROGENASE"/>
    <property type="match status" value="1"/>
</dbReference>
<evidence type="ECO:0000256" key="10">
    <source>
        <dbReference type="ARBA" id="ARBA00023002"/>
    </source>
</evidence>
<feature type="signal peptide" evidence="14">
    <location>
        <begin position="1"/>
        <end position="18"/>
    </location>
</feature>
<accession>A0A7S0L8G2</accession>
<dbReference type="HAMAP" id="MF_02121">
    <property type="entry name" value="ASADH"/>
    <property type="match status" value="1"/>
</dbReference>
<dbReference type="SUPFAM" id="SSF51735">
    <property type="entry name" value="NAD(P)-binding Rossmann-fold domains"/>
    <property type="match status" value="1"/>
</dbReference>
<gene>
    <name evidence="16" type="ORF">CPEL01642_LOCUS8757</name>
</gene>
<dbReference type="NCBIfam" id="NF011456">
    <property type="entry name" value="PRK14874.1"/>
    <property type="match status" value="1"/>
</dbReference>
<evidence type="ECO:0000256" key="7">
    <source>
        <dbReference type="ARBA" id="ARBA00022697"/>
    </source>
</evidence>
<organism evidence="16">
    <name type="scientific">Coccolithus braarudii</name>
    <dbReference type="NCBI Taxonomy" id="221442"/>
    <lineage>
        <taxon>Eukaryota</taxon>
        <taxon>Haptista</taxon>
        <taxon>Haptophyta</taxon>
        <taxon>Prymnesiophyceae</taxon>
        <taxon>Coccolithales</taxon>
        <taxon>Coccolithaceae</taxon>
        <taxon>Coccolithus</taxon>
    </lineage>
</organism>
<protein>
    <recommendedName>
        <fullName evidence="5">aspartate-semialdehyde dehydrogenase</fullName>
        <ecNumber evidence="5">1.2.1.11</ecNumber>
    </recommendedName>
</protein>
<dbReference type="SUPFAM" id="SSF55347">
    <property type="entry name" value="Glyceraldehyde-3-phosphate dehydrogenase-like, C-terminal domain"/>
    <property type="match status" value="1"/>
</dbReference>
<evidence type="ECO:0000256" key="13">
    <source>
        <dbReference type="ARBA" id="ARBA00047891"/>
    </source>
</evidence>
<dbReference type="GO" id="GO:0051287">
    <property type="term" value="F:NAD binding"/>
    <property type="evidence" value="ECO:0007669"/>
    <property type="project" value="InterPro"/>
</dbReference>
<evidence type="ECO:0000256" key="5">
    <source>
        <dbReference type="ARBA" id="ARBA00013120"/>
    </source>
</evidence>
<proteinExistence type="inferred from homology"/>
<dbReference type="Gene3D" id="3.30.360.10">
    <property type="entry name" value="Dihydrodipicolinate Reductase, domain 2"/>
    <property type="match status" value="1"/>
</dbReference>
<evidence type="ECO:0000256" key="11">
    <source>
        <dbReference type="ARBA" id="ARBA00023154"/>
    </source>
</evidence>
<comment type="pathway">
    <text evidence="2">Amino-acid biosynthesis; L-threonine biosynthesis; L-threonine from L-aspartate: step 2/5.</text>
</comment>
<evidence type="ECO:0000256" key="1">
    <source>
        <dbReference type="ARBA" id="ARBA00005021"/>
    </source>
</evidence>
<evidence type="ECO:0000256" key="3">
    <source>
        <dbReference type="ARBA" id="ARBA00010584"/>
    </source>
</evidence>
<comment type="catalytic activity">
    <reaction evidence="13">
        <text>L-aspartate 4-semialdehyde + phosphate + NADP(+) = 4-phospho-L-aspartate + NADPH + H(+)</text>
        <dbReference type="Rhea" id="RHEA:24284"/>
        <dbReference type="ChEBI" id="CHEBI:15378"/>
        <dbReference type="ChEBI" id="CHEBI:43474"/>
        <dbReference type="ChEBI" id="CHEBI:57535"/>
        <dbReference type="ChEBI" id="CHEBI:57783"/>
        <dbReference type="ChEBI" id="CHEBI:58349"/>
        <dbReference type="ChEBI" id="CHEBI:537519"/>
        <dbReference type="EC" id="1.2.1.11"/>
    </reaction>
</comment>
<keyword evidence="8" id="KW-0521">NADP</keyword>
<dbReference type="InterPro" id="IPR036291">
    <property type="entry name" value="NAD(P)-bd_dom_sf"/>
</dbReference>
<evidence type="ECO:0000256" key="4">
    <source>
        <dbReference type="ARBA" id="ARBA00011738"/>
    </source>
</evidence>
<dbReference type="InterPro" id="IPR000534">
    <property type="entry name" value="Semialdehyde_DH_NAD-bd"/>
</dbReference>
<keyword evidence="9" id="KW-0220">Diaminopimelate biosynthesis</keyword>
<dbReference type="AlphaFoldDB" id="A0A7S0L8G2"/>
<keyword evidence="7" id="KW-0791">Threonine biosynthesis</keyword>
<evidence type="ECO:0000259" key="15">
    <source>
        <dbReference type="SMART" id="SM00859"/>
    </source>
</evidence>
<feature type="domain" description="Semialdehyde dehydrogenase NAD-binding" evidence="15">
    <location>
        <begin position="101"/>
        <end position="217"/>
    </location>
</feature>
<feature type="chain" id="PRO_5030833925" description="aspartate-semialdehyde dehydrogenase" evidence="14">
    <location>
        <begin position="19"/>
        <end position="431"/>
    </location>
</feature>
<sequence length="431" mass="45993">MIAVRCLAALLLAVPCAALSVGNSLSLRAPAAASLLATRSPSPVLSSERIQPPAVQPTRHGLELTSSFPPAAIRAARAVPRRSAIAPRSQRVVMAIEKPISVGVVGVTGAVGKEIIEVLGERGVPMSEIRLFASKRSAGKTMSTTLGDKTIEEFTLEEARKCDVVFLAVSGDFAEEWAEKLSAEGGPLVIDNSSAFRYDPRVALVVPEINAEAARRSKMRLIANPNCTTAIALMSLAPLHKLFTIKKCIMSTYQAASGAGAPGMDELQEGVRAMSAGEKVENEVFAHPLPFNVIPHIDKFLDDKYTKEERKVTWETRKILDVPDMPVSCTCVRIPTLRAHAEAITIETEKPIDLAAALAALEAAPGVVVVDDPANNLYPMPLTATSKYDVEVGRIRANDVFGDKGLDLFVCGDQLLRGAALNAVLIAEAVM</sequence>
<dbReference type="InterPro" id="IPR012080">
    <property type="entry name" value="Asp_semialdehyde_DH"/>
</dbReference>
<dbReference type="CDD" id="cd18131">
    <property type="entry name" value="ASADH_C_bac_euk_like"/>
    <property type="match status" value="1"/>
</dbReference>
<comment type="pathway">
    <text evidence="1">Amino-acid biosynthesis; L-methionine biosynthesis via de novo pathway; L-homoserine from L-aspartate: step 2/3.</text>
</comment>
<evidence type="ECO:0000313" key="16">
    <source>
        <dbReference type="EMBL" id="CAD8605422.1"/>
    </source>
</evidence>
<keyword evidence="12" id="KW-0486">Methionine biosynthesis</keyword>
<dbReference type="GO" id="GO:0009088">
    <property type="term" value="P:threonine biosynthetic process"/>
    <property type="evidence" value="ECO:0007669"/>
    <property type="project" value="UniProtKB-UniPathway"/>
</dbReference>
<evidence type="ECO:0000256" key="2">
    <source>
        <dbReference type="ARBA" id="ARBA00005097"/>
    </source>
</evidence>
<dbReference type="GO" id="GO:0009086">
    <property type="term" value="P:methionine biosynthetic process"/>
    <property type="evidence" value="ECO:0007669"/>
    <property type="project" value="UniProtKB-KW"/>
</dbReference>
<dbReference type="EMBL" id="HBEY01018161">
    <property type="protein sequence ID" value="CAD8605422.1"/>
    <property type="molecule type" value="Transcribed_RNA"/>
</dbReference>
<keyword evidence="14" id="KW-0732">Signal</keyword>
<dbReference type="PANTHER" id="PTHR46278">
    <property type="entry name" value="DEHYDROGENASE, PUTATIVE-RELATED"/>
    <property type="match status" value="1"/>
</dbReference>
<dbReference type="InterPro" id="IPR012280">
    <property type="entry name" value="Semialdhyde_DH_dimer_dom"/>
</dbReference>
<keyword evidence="6" id="KW-0028">Amino-acid biosynthesis</keyword>
<evidence type="ECO:0000256" key="9">
    <source>
        <dbReference type="ARBA" id="ARBA00022915"/>
    </source>
</evidence>
<dbReference type="NCBIfam" id="TIGR01296">
    <property type="entry name" value="asd_B"/>
    <property type="match status" value="1"/>
</dbReference>
<dbReference type="UniPathway" id="UPA00034">
    <property type="reaction ID" value="UER00016"/>
</dbReference>
<comment type="subunit">
    <text evidence="4">Homodimer.</text>
</comment>
<dbReference type="EC" id="1.2.1.11" evidence="5"/>
<name>A0A7S0L8G2_9EUKA</name>
<dbReference type="Gene3D" id="3.40.50.720">
    <property type="entry name" value="NAD(P)-binding Rossmann-like Domain"/>
    <property type="match status" value="1"/>
</dbReference>
<reference evidence="16" key="1">
    <citation type="submission" date="2021-01" db="EMBL/GenBank/DDBJ databases">
        <authorList>
            <person name="Corre E."/>
            <person name="Pelletier E."/>
            <person name="Niang G."/>
            <person name="Scheremetjew M."/>
            <person name="Finn R."/>
            <person name="Kale V."/>
            <person name="Holt S."/>
            <person name="Cochrane G."/>
            <person name="Meng A."/>
            <person name="Brown T."/>
            <person name="Cohen L."/>
        </authorList>
    </citation>
    <scope>NUCLEOTIDE SEQUENCE</scope>
    <source>
        <strain evidence="16">PLY182g</strain>
    </source>
</reference>
<dbReference type="UniPathway" id="UPA00051">
    <property type="reaction ID" value="UER00464"/>
</dbReference>
<dbReference type="CDD" id="cd02316">
    <property type="entry name" value="VcASADH2_like_N"/>
    <property type="match status" value="1"/>
</dbReference>
<dbReference type="Pfam" id="PF02774">
    <property type="entry name" value="Semialdhyde_dhC"/>
    <property type="match status" value="1"/>
</dbReference>